<name>A0A4R8M5F0_9BACT</name>
<dbReference type="Pfam" id="PF09339">
    <property type="entry name" value="HTH_IclR"/>
    <property type="match status" value="1"/>
</dbReference>
<dbReference type="InterPro" id="IPR050707">
    <property type="entry name" value="HTH_MetabolicPath_Reg"/>
</dbReference>
<dbReference type="InterPro" id="IPR029016">
    <property type="entry name" value="GAF-like_dom_sf"/>
</dbReference>
<proteinExistence type="predicted"/>
<protein>
    <submittedName>
        <fullName evidence="6">IclR family transcriptional regulator</fullName>
    </submittedName>
</protein>
<evidence type="ECO:0000256" key="1">
    <source>
        <dbReference type="ARBA" id="ARBA00023015"/>
    </source>
</evidence>
<feature type="domain" description="HTH iclR-type" evidence="4">
    <location>
        <begin position="6"/>
        <end position="67"/>
    </location>
</feature>
<evidence type="ECO:0000259" key="4">
    <source>
        <dbReference type="PROSITE" id="PS51077"/>
    </source>
</evidence>
<keyword evidence="7" id="KW-1185">Reference proteome</keyword>
<keyword evidence="2" id="KW-0238">DNA-binding</keyword>
<dbReference type="PANTHER" id="PTHR30136:SF24">
    <property type="entry name" value="HTH-TYPE TRANSCRIPTIONAL REPRESSOR ALLR"/>
    <property type="match status" value="1"/>
</dbReference>
<dbReference type="EMBL" id="SORI01000013">
    <property type="protein sequence ID" value="TDY59452.1"/>
    <property type="molecule type" value="Genomic_DNA"/>
</dbReference>
<dbReference type="RefSeq" id="WP_133957992.1">
    <property type="nucleotide sequence ID" value="NZ_SORI01000013.1"/>
</dbReference>
<dbReference type="SUPFAM" id="SSF55781">
    <property type="entry name" value="GAF domain-like"/>
    <property type="match status" value="1"/>
</dbReference>
<keyword evidence="3" id="KW-0804">Transcription</keyword>
<dbReference type="Proteomes" id="UP000295066">
    <property type="component" value="Unassembled WGS sequence"/>
</dbReference>
<dbReference type="GO" id="GO:0003700">
    <property type="term" value="F:DNA-binding transcription factor activity"/>
    <property type="evidence" value="ECO:0007669"/>
    <property type="project" value="TreeGrafter"/>
</dbReference>
<feature type="domain" description="IclR-ED" evidence="5">
    <location>
        <begin position="68"/>
        <end position="248"/>
    </location>
</feature>
<dbReference type="GO" id="GO:0003677">
    <property type="term" value="F:DNA binding"/>
    <property type="evidence" value="ECO:0007669"/>
    <property type="project" value="UniProtKB-KW"/>
</dbReference>
<dbReference type="GO" id="GO:0045892">
    <property type="term" value="P:negative regulation of DNA-templated transcription"/>
    <property type="evidence" value="ECO:0007669"/>
    <property type="project" value="TreeGrafter"/>
</dbReference>
<dbReference type="Pfam" id="PF01614">
    <property type="entry name" value="IclR_C"/>
    <property type="match status" value="1"/>
</dbReference>
<keyword evidence="1" id="KW-0805">Transcription regulation</keyword>
<dbReference type="OrthoDB" id="9791752at2"/>
<dbReference type="InterPro" id="IPR014757">
    <property type="entry name" value="Tscrpt_reg_IclR_C"/>
</dbReference>
<evidence type="ECO:0000256" key="3">
    <source>
        <dbReference type="ARBA" id="ARBA00023163"/>
    </source>
</evidence>
<dbReference type="PROSITE" id="PS51077">
    <property type="entry name" value="HTH_ICLR"/>
    <property type="match status" value="1"/>
</dbReference>
<dbReference type="AlphaFoldDB" id="A0A4R8M5F0"/>
<dbReference type="PROSITE" id="PS51078">
    <property type="entry name" value="ICLR_ED"/>
    <property type="match status" value="1"/>
</dbReference>
<dbReference type="Gene3D" id="3.30.450.40">
    <property type="match status" value="1"/>
</dbReference>
<organism evidence="6 7">
    <name type="scientific">Aminivibrio pyruvatiphilus</name>
    <dbReference type="NCBI Taxonomy" id="1005740"/>
    <lineage>
        <taxon>Bacteria</taxon>
        <taxon>Thermotogati</taxon>
        <taxon>Synergistota</taxon>
        <taxon>Synergistia</taxon>
        <taxon>Synergistales</taxon>
        <taxon>Aminobacteriaceae</taxon>
        <taxon>Aminivibrio</taxon>
    </lineage>
</organism>
<evidence type="ECO:0000256" key="2">
    <source>
        <dbReference type="ARBA" id="ARBA00023125"/>
    </source>
</evidence>
<dbReference type="InterPro" id="IPR036388">
    <property type="entry name" value="WH-like_DNA-bd_sf"/>
</dbReference>
<dbReference type="Gene3D" id="1.10.10.10">
    <property type="entry name" value="Winged helix-like DNA-binding domain superfamily/Winged helix DNA-binding domain"/>
    <property type="match status" value="1"/>
</dbReference>
<accession>A0A4R8M5F0</accession>
<dbReference type="InterPro" id="IPR005471">
    <property type="entry name" value="Tscrpt_reg_IclR_N"/>
</dbReference>
<dbReference type="SMART" id="SM00346">
    <property type="entry name" value="HTH_ICLR"/>
    <property type="match status" value="1"/>
</dbReference>
<dbReference type="PANTHER" id="PTHR30136">
    <property type="entry name" value="HELIX-TURN-HELIX TRANSCRIPTIONAL REGULATOR, ICLR FAMILY"/>
    <property type="match status" value="1"/>
</dbReference>
<reference evidence="6 7" key="1">
    <citation type="submission" date="2019-03" db="EMBL/GenBank/DDBJ databases">
        <title>Genomic Encyclopedia of Type Strains, Phase IV (KMG-IV): sequencing the most valuable type-strain genomes for metagenomic binning, comparative biology and taxonomic classification.</title>
        <authorList>
            <person name="Goeker M."/>
        </authorList>
    </citation>
    <scope>NUCLEOTIDE SEQUENCE [LARGE SCALE GENOMIC DNA]</scope>
    <source>
        <strain evidence="6 7">DSM 25964</strain>
    </source>
</reference>
<dbReference type="SUPFAM" id="SSF46785">
    <property type="entry name" value="Winged helix' DNA-binding domain"/>
    <property type="match status" value="1"/>
</dbReference>
<sequence length="248" mass="27786">MKEDSVRSVERAFHILKAFTRDDYKLTLSEIAERIGLPVTTTLRLAGTLERLDLLTRHDDRTYSLGSQLYILGSIARANFRPQQIIYPYMKIIRDGTKEAVSLYGVEGEERVCYEHVESLLTMRCVMRVGDRAPLWAGAGGKALLAFLGEEAIDREAGKARPITATTLSTGEELRKNLAQIRNLGYAMSWGEREEGILSIAVPIFNRKGEVLFSFSLAGPASRFTEETALSLIPEIQRMCREISQQIG</sequence>
<gene>
    <name evidence="6" type="ORF">C8D99_11329</name>
</gene>
<evidence type="ECO:0000259" key="5">
    <source>
        <dbReference type="PROSITE" id="PS51078"/>
    </source>
</evidence>
<evidence type="ECO:0000313" key="7">
    <source>
        <dbReference type="Proteomes" id="UP000295066"/>
    </source>
</evidence>
<dbReference type="InterPro" id="IPR036390">
    <property type="entry name" value="WH_DNA-bd_sf"/>
</dbReference>
<comment type="caution">
    <text evidence="6">The sequence shown here is derived from an EMBL/GenBank/DDBJ whole genome shotgun (WGS) entry which is preliminary data.</text>
</comment>
<evidence type="ECO:0000313" key="6">
    <source>
        <dbReference type="EMBL" id="TDY59452.1"/>
    </source>
</evidence>